<keyword evidence="7 9" id="KW-0342">GTP-binding</keyword>
<dbReference type="FunFam" id="3.40.50.300:FF:000078">
    <property type="entry name" value="Elongation factor 4"/>
    <property type="match status" value="1"/>
</dbReference>
<dbReference type="FunFam" id="2.40.30.10:FF:000015">
    <property type="entry name" value="Translation factor GUF1, mitochondrial"/>
    <property type="match status" value="1"/>
</dbReference>
<dbReference type="GO" id="GO:0097177">
    <property type="term" value="F:mitochondrial ribosome binding"/>
    <property type="evidence" value="ECO:0007669"/>
    <property type="project" value="TreeGrafter"/>
</dbReference>
<dbReference type="NCBIfam" id="TIGR00231">
    <property type="entry name" value="small_GTP"/>
    <property type="match status" value="1"/>
</dbReference>
<accession>A0A165HM95</accession>
<dbReference type="SUPFAM" id="SSF54980">
    <property type="entry name" value="EF-G C-terminal domain-like"/>
    <property type="match status" value="2"/>
</dbReference>
<dbReference type="CDD" id="cd03709">
    <property type="entry name" value="lepA_C"/>
    <property type="match status" value="1"/>
</dbReference>
<dbReference type="GO" id="GO:0005525">
    <property type="term" value="F:GTP binding"/>
    <property type="evidence" value="ECO:0007669"/>
    <property type="project" value="UniProtKB-UniRule"/>
</dbReference>
<dbReference type="PANTHER" id="PTHR43512:SF7">
    <property type="entry name" value="TRANSLATION FACTOR GUF1, MITOCHONDRIAL"/>
    <property type="match status" value="1"/>
</dbReference>
<dbReference type="EMBL" id="KV426013">
    <property type="protein sequence ID" value="KZV92180.1"/>
    <property type="molecule type" value="Genomic_DNA"/>
</dbReference>
<keyword evidence="4 9" id="KW-0378">Hydrolase</keyword>
<dbReference type="NCBIfam" id="TIGR01393">
    <property type="entry name" value="lepA"/>
    <property type="match status" value="1"/>
</dbReference>
<evidence type="ECO:0000313" key="11">
    <source>
        <dbReference type="EMBL" id="KZV92180.1"/>
    </source>
</evidence>
<name>A0A165HM95_EXIGL</name>
<proteinExistence type="inferred from homology"/>
<dbReference type="Proteomes" id="UP000077266">
    <property type="component" value="Unassembled WGS sequence"/>
</dbReference>
<dbReference type="InterPro" id="IPR027417">
    <property type="entry name" value="P-loop_NTPase"/>
</dbReference>
<dbReference type="Gene3D" id="3.30.70.240">
    <property type="match status" value="1"/>
</dbReference>
<keyword evidence="12" id="KW-1185">Reference proteome</keyword>
<dbReference type="PROSITE" id="PS51257">
    <property type="entry name" value="PROKAR_LIPOPROTEIN"/>
    <property type="match status" value="1"/>
</dbReference>
<evidence type="ECO:0000256" key="5">
    <source>
        <dbReference type="ARBA" id="ARBA00022917"/>
    </source>
</evidence>
<dbReference type="FunFam" id="3.30.70.2570:FF:000001">
    <property type="entry name" value="Translation factor GUF1, mitochondrial"/>
    <property type="match status" value="1"/>
</dbReference>
<dbReference type="InterPro" id="IPR035654">
    <property type="entry name" value="LepA_IV"/>
</dbReference>
<dbReference type="HAMAP" id="MF_00071">
    <property type="entry name" value="LepA"/>
    <property type="match status" value="1"/>
</dbReference>
<organism evidence="11 12">
    <name type="scientific">Exidia glandulosa HHB12029</name>
    <dbReference type="NCBI Taxonomy" id="1314781"/>
    <lineage>
        <taxon>Eukaryota</taxon>
        <taxon>Fungi</taxon>
        <taxon>Dikarya</taxon>
        <taxon>Basidiomycota</taxon>
        <taxon>Agaricomycotina</taxon>
        <taxon>Agaricomycetes</taxon>
        <taxon>Auriculariales</taxon>
        <taxon>Exidiaceae</taxon>
        <taxon>Exidia</taxon>
    </lineage>
</organism>
<dbReference type="InterPro" id="IPR000795">
    <property type="entry name" value="T_Tr_GTP-bd_dom"/>
</dbReference>
<dbReference type="AlphaFoldDB" id="A0A165HM95"/>
<evidence type="ECO:0000256" key="3">
    <source>
        <dbReference type="ARBA" id="ARBA00022792"/>
    </source>
</evidence>
<evidence type="ECO:0000256" key="8">
    <source>
        <dbReference type="ARBA" id="ARBA00023136"/>
    </source>
</evidence>
<dbReference type="InterPro" id="IPR038363">
    <property type="entry name" value="LepA_C_sf"/>
</dbReference>
<keyword evidence="8 9" id="KW-0472">Membrane</keyword>
<dbReference type="CDD" id="cd03699">
    <property type="entry name" value="EF4_II"/>
    <property type="match status" value="1"/>
</dbReference>
<feature type="binding site" evidence="9">
    <location>
        <begin position="137"/>
        <end position="141"/>
    </location>
    <ligand>
        <name>GTP</name>
        <dbReference type="ChEBI" id="CHEBI:37565"/>
    </ligand>
</feature>
<dbReference type="CDD" id="cd16260">
    <property type="entry name" value="EF4_III"/>
    <property type="match status" value="1"/>
</dbReference>
<dbReference type="Gene3D" id="2.40.30.10">
    <property type="entry name" value="Translation factors"/>
    <property type="match status" value="1"/>
</dbReference>
<comment type="similarity">
    <text evidence="1">Belongs to the TRAFAC class translation factor GTPase superfamily. Classic translation factor GTPase family. LepA subfamily.</text>
</comment>
<dbReference type="FunFam" id="3.30.70.240:FF:000007">
    <property type="entry name" value="Translation factor GUF1, mitochondrial"/>
    <property type="match status" value="1"/>
</dbReference>
<dbReference type="Gene3D" id="3.40.50.300">
    <property type="entry name" value="P-loop containing nucleotide triphosphate hydrolases"/>
    <property type="match status" value="1"/>
</dbReference>
<dbReference type="SUPFAM" id="SSF52540">
    <property type="entry name" value="P-loop containing nucleoside triphosphate hydrolases"/>
    <property type="match status" value="1"/>
</dbReference>
<dbReference type="InterPro" id="IPR031157">
    <property type="entry name" value="G_TR_CS"/>
</dbReference>
<dbReference type="GO" id="GO:0005759">
    <property type="term" value="C:mitochondrial matrix"/>
    <property type="evidence" value="ECO:0007669"/>
    <property type="project" value="UniProtKB-UniRule"/>
</dbReference>
<evidence type="ECO:0000256" key="7">
    <source>
        <dbReference type="ARBA" id="ARBA00023134"/>
    </source>
</evidence>
<feature type="domain" description="Tr-type G" evidence="10">
    <location>
        <begin position="61"/>
        <end position="244"/>
    </location>
</feature>
<keyword evidence="5 9" id="KW-0648">Protein biosynthesis</keyword>
<gene>
    <name evidence="11" type="ORF">EXIGLDRAFT_718668</name>
</gene>
<keyword evidence="6 9" id="KW-0496">Mitochondrion</keyword>
<dbReference type="Pfam" id="PF00679">
    <property type="entry name" value="EFG_C"/>
    <property type="match status" value="1"/>
</dbReference>
<dbReference type="GO" id="GO:0003924">
    <property type="term" value="F:GTPase activity"/>
    <property type="evidence" value="ECO:0007669"/>
    <property type="project" value="UniProtKB-UniRule"/>
</dbReference>
<protein>
    <submittedName>
        <fullName evidence="11">Translation factor GUF1, mitochondrial</fullName>
    </submittedName>
</protein>
<dbReference type="PANTHER" id="PTHR43512">
    <property type="entry name" value="TRANSLATION FACTOR GUF1-RELATED"/>
    <property type="match status" value="1"/>
</dbReference>
<evidence type="ECO:0000256" key="4">
    <source>
        <dbReference type="ARBA" id="ARBA00022801"/>
    </source>
</evidence>
<dbReference type="GO" id="GO:0005743">
    <property type="term" value="C:mitochondrial inner membrane"/>
    <property type="evidence" value="ECO:0007669"/>
    <property type="project" value="UniProtKB-SubCell"/>
</dbReference>
<keyword evidence="2 9" id="KW-0547">Nucleotide-binding</keyword>
<dbReference type="FunFam" id="3.30.70.870:FF:000004">
    <property type="entry name" value="Translation factor GUF1, mitochondrial"/>
    <property type="match status" value="1"/>
</dbReference>
<dbReference type="CDD" id="cd01890">
    <property type="entry name" value="LepA"/>
    <property type="match status" value="1"/>
</dbReference>
<keyword evidence="3 9" id="KW-0999">Mitochondrion inner membrane</keyword>
<dbReference type="InterPro" id="IPR006297">
    <property type="entry name" value="EF-4"/>
</dbReference>
<evidence type="ECO:0000259" key="10">
    <source>
        <dbReference type="PROSITE" id="PS51722"/>
    </source>
</evidence>
<comment type="subcellular location">
    <subcellularLocation>
        <location evidence="9">Mitochondrion inner membrane</location>
        <topology evidence="9">Peripheral membrane protein</topology>
        <orientation evidence="9">Matrix side</orientation>
    </subcellularLocation>
</comment>
<evidence type="ECO:0000256" key="6">
    <source>
        <dbReference type="ARBA" id="ARBA00023128"/>
    </source>
</evidence>
<dbReference type="SUPFAM" id="SSF50447">
    <property type="entry name" value="Translation proteins"/>
    <property type="match status" value="1"/>
</dbReference>
<feature type="binding site" evidence="9">
    <location>
        <begin position="191"/>
        <end position="194"/>
    </location>
    <ligand>
        <name>GTP</name>
        <dbReference type="ChEBI" id="CHEBI:37565"/>
    </ligand>
</feature>
<dbReference type="Pfam" id="PF06421">
    <property type="entry name" value="LepA_C"/>
    <property type="match status" value="1"/>
</dbReference>
<comment type="similarity">
    <text evidence="9">Belongs to the GTP-binding elongation factor family. LepA subfamily.</text>
</comment>
<evidence type="ECO:0000256" key="9">
    <source>
        <dbReference type="HAMAP-Rule" id="MF_03137"/>
    </source>
</evidence>
<dbReference type="GO" id="GO:0006412">
    <property type="term" value="P:translation"/>
    <property type="evidence" value="ECO:0007669"/>
    <property type="project" value="UniProtKB-KW"/>
</dbReference>
<dbReference type="Gene3D" id="3.30.70.870">
    <property type="entry name" value="Elongation Factor G (Translational Gtpase), domain 3"/>
    <property type="match status" value="1"/>
</dbReference>
<dbReference type="Pfam" id="PF00009">
    <property type="entry name" value="GTP_EFTU"/>
    <property type="match status" value="1"/>
</dbReference>
<dbReference type="InterPro" id="IPR013842">
    <property type="entry name" value="LepA_CTD"/>
</dbReference>
<dbReference type="Gene3D" id="3.30.70.2570">
    <property type="entry name" value="Elongation factor 4, C-terminal domain"/>
    <property type="match status" value="1"/>
</dbReference>
<dbReference type="InterPro" id="IPR005225">
    <property type="entry name" value="Small_GTP-bd"/>
</dbReference>
<comment type="catalytic activity">
    <reaction evidence="9">
        <text>GTP + H2O = GDP + phosphate + H(+)</text>
        <dbReference type="Rhea" id="RHEA:19669"/>
        <dbReference type="ChEBI" id="CHEBI:15377"/>
        <dbReference type="ChEBI" id="CHEBI:15378"/>
        <dbReference type="ChEBI" id="CHEBI:37565"/>
        <dbReference type="ChEBI" id="CHEBI:43474"/>
        <dbReference type="ChEBI" id="CHEBI:58189"/>
        <dbReference type="EC" id="3.6.5.n1"/>
    </reaction>
</comment>
<dbReference type="InterPro" id="IPR000640">
    <property type="entry name" value="EFG_V-like"/>
</dbReference>
<evidence type="ECO:0000256" key="1">
    <source>
        <dbReference type="ARBA" id="ARBA00005454"/>
    </source>
</evidence>
<comment type="function">
    <text evidence="9">Promotes mitochondrial protein synthesis. May act as a fidelity factor of the translation reaction, by catalyzing a one-codon backward translocation of tRNAs on improperly translocated ribosomes. Binds to mitochondrial ribosomes in a GTP-dependent manner.</text>
</comment>
<dbReference type="PRINTS" id="PR00315">
    <property type="entry name" value="ELONGATNFCT"/>
</dbReference>
<dbReference type="OrthoDB" id="1074at2759"/>
<dbReference type="InParanoid" id="A0A165HM95"/>
<dbReference type="PROSITE" id="PS51722">
    <property type="entry name" value="G_TR_2"/>
    <property type="match status" value="1"/>
</dbReference>
<evidence type="ECO:0000256" key="2">
    <source>
        <dbReference type="ARBA" id="ARBA00022741"/>
    </source>
</evidence>
<dbReference type="PROSITE" id="PS00301">
    <property type="entry name" value="G_TR_1"/>
    <property type="match status" value="1"/>
</dbReference>
<reference evidence="11 12" key="1">
    <citation type="journal article" date="2016" name="Mol. Biol. Evol.">
        <title>Comparative Genomics of Early-Diverging Mushroom-Forming Fungi Provides Insights into the Origins of Lignocellulose Decay Capabilities.</title>
        <authorList>
            <person name="Nagy L.G."/>
            <person name="Riley R."/>
            <person name="Tritt A."/>
            <person name="Adam C."/>
            <person name="Daum C."/>
            <person name="Floudas D."/>
            <person name="Sun H."/>
            <person name="Yadav J.S."/>
            <person name="Pangilinan J."/>
            <person name="Larsson K.H."/>
            <person name="Matsuura K."/>
            <person name="Barry K."/>
            <person name="Labutti K."/>
            <person name="Kuo R."/>
            <person name="Ohm R.A."/>
            <person name="Bhattacharya S.S."/>
            <person name="Shirouzu T."/>
            <person name="Yoshinaga Y."/>
            <person name="Martin F.M."/>
            <person name="Grigoriev I.V."/>
            <person name="Hibbett D.S."/>
        </authorList>
    </citation>
    <scope>NUCLEOTIDE SEQUENCE [LARGE SCALE GENOMIC DNA]</scope>
    <source>
        <strain evidence="11 12">HHB12029</strain>
    </source>
</reference>
<evidence type="ECO:0000313" key="12">
    <source>
        <dbReference type="Proteomes" id="UP000077266"/>
    </source>
</evidence>
<dbReference type="InterPro" id="IPR009000">
    <property type="entry name" value="Transl_B-barrel_sf"/>
</dbReference>
<feature type="binding site" evidence="9">
    <location>
        <begin position="70"/>
        <end position="77"/>
    </location>
    <ligand>
        <name>GTP</name>
        <dbReference type="ChEBI" id="CHEBI:37565"/>
    </ligand>
</feature>
<dbReference type="FunCoup" id="A0A165HM95">
    <property type="interactions" value="409"/>
</dbReference>
<dbReference type="GO" id="GO:0045727">
    <property type="term" value="P:positive regulation of translation"/>
    <property type="evidence" value="ECO:0007669"/>
    <property type="project" value="UniProtKB-UniRule"/>
</dbReference>
<dbReference type="InterPro" id="IPR035647">
    <property type="entry name" value="EFG_III/V"/>
</dbReference>
<dbReference type="STRING" id="1314781.A0A165HM95"/>
<sequence>MNHLPRLRCGLSVFVLAQGCRHAARTTTCSASYAPLRSFRTSCPARAAPAPEIHMESYPAHRIRNFAIIAHIDHGKSTLSDRLLELTNTIQRHKPGDNNQVLDKLKVERERGITVKAQTVSMFYKHDGEEYLLNLIDTPGHVDFSWEVARSLGACEGALLLVDASQGVQAQSISVFHAAKDKKLKIIPVLNKIDLPAAEPERIATQIQAMFDLDPNDILNVSAKTGLGVRDVLHAIIDRVPPPNAGTNHDAPLKMLLFDSLYDRYRGVISLVSIKDGELRKGDKIASCHSRKKYEVMDLGIMHPEEVPTACLRPGQVGWIGACAATKKSGKETLIGDTFHRVGQPVEPLPGFQLAKPMVYAGVYPVDSNDFPKLEESIKRLTLTDRSVSVQRESSTALGQGCRLGFLGTLHMDVFRQRLEDEYDASVIITAPTVPYKLVYHDRTEFVSNPTDFPDINDPRVRLNEVQEPMVTASIIVPSDYLGEMMELCTSHRAQDIDYRYLDSEYQSSRIMLTCRLPLGEIMTDFFDKLKSRSSGFASFDYEDAGYQKSDLVKMTFLLNGRQVDALAFIVHRSAAENIGREWALKLRKVIPRQQFEVPIQAVVGKKVIARETISAVRKDVTAGMYGGHHERKMKKLAEQKEGKKRLKRIGSVDVPQEAFFEILSSNNKSR</sequence>